<evidence type="ECO:0000256" key="1">
    <source>
        <dbReference type="ARBA" id="ARBA00022574"/>
    </source>
</evidence>
<dbReference type="GO" id="GO:0031929">
    <property type="term" value="P:TOR signaling"/>
    <property type="evidence" value="ECO:0007669"/>
    <property type="project" value="InterPro"/>
</dbReference>
<dbReference type="InterPro" id="IPR004083">
    <property type="entry name" value="Raptor"/>
</dbReference>
<dbReference type="SUPFAM" id="SSF50978">
    <property type="entry name" value="WD40 repeat-like"/>
    <property type="match status" value="1"/>
</dbReference>
<gene>
    <name evidence="5" type="ORF">TRFO_41141</name>
</gene>
<dbReference type="OrthoDB" id="10262360at2759"/>
<evidence type="ECO:0000259" key="4">
    <source>
        <dbReference type="SMART" id="SM01302"/>
    </source>
</evidence>
<proteinExistence type="predicted"/>
<keyword evidence="6" id="KW-1185">Reference proteome</keyword>
<dbReference type="PANTHER" id="PTHR12848">
    <property type="entry name" value="REGULATORY-ASSOCIATED PROTEIN OF MTOR"/>
    <property type="match status" value="1"/>
</dbReference>
<dbReference type="GO" id="GO:0005737">
    <property type="term" value="C:cytoplasm"/>
    <property type="evidence" value="ECO:0007669"/>
    <property type="project" value="TreeGrafter"/>
</dbReference>
<comment type="caution">
    <text evidence="5">The sequence shown here is derived from an EMBL/GenBank/DDBJ whole genome shotgun (WGS) entry which is preliminary data.</text>
</comment>
<dbReference type="GO" id="GO:0030307">
    <property type="term" value="P:positive regulation of cell growth"/>
    <property type="evidence" value="ECO:0007669"/>
    <property type="project" value="TreeGrafter"/>
</dbReference>
<dbReference type="Gene3D" id="1.25.10.10">
    <property type="entry name" value="Leucine-rich Repeat Variant"/>
    <property type="match status" value="1"/>
</dbReference>
<feature type="region of interest" description="Disordered" evidence="3">
    <location>
        <begin position="20"/>
        <end position="41"/>
    </location>
</feature>
<feature type="compositionally biased region" description="Acidic residues" evidence="3">
    <location>
        <begin position="29"/>
        <end position="38"/>
    </location>
</feature>
<dbReference type="PANTHER" id="PTHR12848:SF16">
    <property type="entry name" value="REGULATORY-ASSOCIATED PROTEIN OF MTOR"/>
    <property type="match status" value="1"/>
</dbReference>
<keyword evidence="2" id="KW-0677">Repeat</keyword>
<protein>
    <recommendedName>
        <fullName evidence="4">Raptor N-terminal CASPase-like domain-containing protein</fullName>
    </recommendedName>
</protein>
<dbReference type="PRINTS" id="PR01547">
    <property type="entry name" value="YEAST176DUF"/>
</dbReference>
<dbReference type="InterPro" id="IPR011989">
    <property type="entry name" value="ARM-like"/>
</dbReference>
<dbReference type="GO" id="GO:0009267">
    <property type="term" value="P:cellular response to starvation"/>
    <property type="evidence" value="ECO:0007669"/>
    <property type="project" value="TreeGrafter"/>
</dbReference>
<dbReference type="EMBL" id="MLAK01000018">
    <property type="protein sequence ID" value="OHT17282.1"/>
    <property type="molecule type" value="Genomic_DNA"/>
</dbReference>
<dbReference type="InterPro" id="IPR016024">
    <property type="entry name" value="ARM-type_fold"/>
</dbReference>
<accession>A0A1J4L1I9</accession>
<evidence type="ECO:0000256" key="3">
    <source>
        <dbReference type="SAM" id="MobiDB-lite"/>
    </source>
</evidence>
<dbReference type="Pfam" id="PF14538">
    <property type="entry name" value="Raptor_N"/>
    <property type="match status" value="1"/>
</dbReference>
<evidence type="ECO:0000313" key="6">
    <source>
        <dbReference type="Proteomes" id="UP000179807"/>
    </source>
</evidence>
<dbReference type="GeneID" id="94848305"/>
<dbReference type="GO" id="GO:0010506">
    <property type="term" value="P:regulation of autophagy"/>
    <property type="evidence" value="ECO:0007669"/>
    <property type="project" value="TreeGrafter"/>
</dbReference>
<dbReference type="InterPro" id="IPR036322">
    <property type="entry name" value="WD40_repeat_dom_sf"/>
</dbReference>
<organism evidence="5 6">
    <name type="scientific">Tritrichomonas foetus</name>
    <dbReference type="NCBI Taxonomy" id="1144522"/>
    <lineage>
        <taxon>Eukaryota</taxon>
        <taxon>Metamonada</taxon>
        <taxon>Parabasalia</taxon>
        <taxon>Tritrichomonadida</taxon>
        <taxon>Tritrichomonadidae</taxon>
        <taxon>Tritrichomonas</taxon>
    </lineage>
</organism>
<dbReference type="SMART" id="SM01302">
    <property type="entry name" value="Raptor_N"/>
    <property type="match status" value="1"/>
</dbReference>
<dbReference type="SUPFAM" id="SSF48371">
    <property type="entry name" value="ARM repeat"/>
    <property type="match status" value="1"/>
</dbReference>
<dbReference type="GO" id="GO:0030674">
    <property type="term" value="F:protein-macromolecule adaptor activity"/>
    <property type="evidence" value="ECO:0007669"/>
    <property type="project" value="TreeGrafter"/>
</dbReference>
<sequence length="1295" mass="143864">MKKSVALNLRNLPLGSTSDDSDAFMLSDEAGDDFSDDTDNPRPFTGTISQQLSLFKMQNFEETKSCHLPQITDEEYNISNMNTPFLPRNDAPSIPVECTFLMIAGSNRFPRLLSDYHNLHPAIYMWRDVRNVLETEFTNYAQTYVKEHYTAIRTRLRFFNQVDPTVEKLNNVITLRRDIPNGRILYHYIGYGFPVMQDSTIPCIDKKTGNYVNYPLKTLFESIKPPSLFIFDCSNASSAIIALEKAAYSKEIASSEGNHVKEQFMTRSIDWNDWFCLCATDIGEQLPSDPHLPNDFLTACIFTPVKLAVVCHTLQFYRTSIVTNNFPLDRVDDPLFNPDSPISVSLEQTLSAIIDAIAVESLPAEMYRKLFRKDPMISLLFKRFVLAQYLLRSYQVHPVSRPNLPDLSIHPLWQHWKMIIDIAITSTTCQFSSIYNNLFIRSMNSVVGFLKRNQESEISPSLITLLFYFPKDSELLPKVYSTLAQYAASSEDARGILSKSAVFSSLFSALVSNDLNNDVLHNLCYLIVSLLQNSPRFVHEISKFDLGNFPNRLFDQNLPSQTKSLIAVIISTFVSINESARSIAVSKPFLTNIKTQLETSDPLLSLWLILIIRRMFDSYGYEYDVLYNSAIHTQIATFVHHNSHEVRAAALATLCCMLQQNEDNVNQQLFCLVFFTAFDPSYLVRYNFVLFLGRFLTFYRSLCNMPSLPKGSFRHQSFSSLTNQLFLNEGQFEYKPFSFNVLSSLASTGVSIDKLVSIGIYLSDLLVEDPHPSVRSAAREIRSFVTPRGSDDNVCFTQASNFSANNSPNGNSSISKMSMGMGMNSGLNSGLNNKMSSGFNSGMNSGLSTTKGLTKSISPTNNLSSLKGGNLTAMANNDNDNNLNKNTNNVPNLSPVHKMTISKSNMTSVDSFRDLKSASISSLTSNASSASGISQAMTSPLPESGGDAMYKVCINQIVNSGIWCVKDNEIPQISPISLPQPSLAINTTTKLSFRSRLKVEWGLPTHLAYHETSLSFAVATSDGVVAFVDERNGRSTTTAFDSRITSLSVNDWGLEPMILVGTDDGCISIWDPKQHTPRVTYRADWPGKSVPLPLVLSIVPGSNQIVSSRGNCGIVRLWDIEYQKLVAEYTAGANQAVTAITMNPLPNSNECVAGFQNGLIVELDLRFSEDRRLQNVAAPRANEEIVKIVGNVGKQTSFIAATRKGSCIKWINLEDYTVMSLGESAPIVDFDAHLHSPLMVFSPMNSPPIMTDFNGNVIHSLKSVGNGAVCAFHPVLPVIAFGTHGGEIIECELTG</sequence>
<dbReference type="InterPro" id="IPR029347">
    <property type="entry name" value="Raptor_N"/>
</dbReference>
<name>A0A1J4L1I9_9EUKA</name>
<dbReference type="Proteomes" id="UP000179807">
    <property type="component" value="Unassembled WGS sequence"/>
</dbReference>
<dbReference type="RefSeq" id="XP_068370418.1">
    <property type="nucleotide sequence ID" value="XM_068513601.1"/>
</dbReference>
<evidence type="ECO:0000313" key="5">
    <source>
        <dbReference type="EMBL" id="OHT17282.1"/>
    </source>
</evidence>
<dbReference type="Gene3D" id="2.130.10.10">
    <property type="entry name" value="YVTN repeat-like/Quinoprotein amine dehydrogenase"/>
    <property type="match status" value="1"/>
</dbReference>
<feature type="domain" description="Raptor N-terminal CASPase-like" evidence="4">
    <location>
        <begin position="92"/>
        <end position="244"/>
    </location>
</feature>
<dbReference type="GO" id="GO:0071230">
    <property type="term" value="P:cellular response to amino acid stimulus"/>
    <property type="evidence" value="ECO:0007669"/>
    <property type="project" value="TreeGrafter"/>
</dbReference>
<dbReference type="InterPro" id="IPR015943">
    <property type="entry name" value="WD40/YVTN_repeat-like_dom_sf"/>
</dbReference>
<dbReference type="GO" id="GO:0031931">
    <property type="term" value="C:TORC1 complex"/>
    <property type="evidence" value="ECO:0007669"/>
    <property type="project" value="InterPro"/>
</dbReference>
<evidence type="ECO:0000256" key="2">
    <source>
        <dbReference type="ARBA" id="ARBA00022737"/>
    </source>
</evidence>
<keyword evidence="1" id="KW-0853">WD repeat</keyword>
<dbReference type="VEuPathDB" id="TrichDB:TRFO_41141"/>
<reference evidence="5" key="1">
    <citation type="submission" date="2016-10" db="EMBL/GenBank/DDBJ databases">
        <authorList>
            <person name="Benchimol M."/>
            <person name="Almeida L.G."/>
            <person name="Vasconcelos A.T."/>
            <person name="Perreira-Neves A."/>
            <person name="Rosa I.A."/>
            <person name="Tasca T."/>
            <person name="Bogo M.R."/>
            <person name="de Souza W."/>
        </authorList>
    </citation>
    <scope>NUCLEOTIDE SEQUENCE [LARGE SCALE GENOMIC DNA]</scope>
    <source>
        <strain evidence="5">K</strain>
    </source>
</reference>